<dbReference type="AlphaFoldDB" id="H8YZK7"/>
<evidence type="ECO:0000313" key="8">
    <source>
        <dbReference type="EMBL" id="EIC22134.1"/>
    </source>
</evidence>
<feature type="domain" description="Radical SAM core" evidence="7">
    <location>
        <begin position="52"/>
        <end position="262"/>
    </location>
</feature>
<reference evidence="9" key="1">
    <citation type="submission" date="2011-06" db="EMBL/GenBank/DDBJ databases">
        <authorList>
            <consortium name="US DOE Joint Genome Institute (JGI-PGF)"/>
            <person name="Lucas S."/>
            <person name="Han J."/>
            <person name="Lapidus A."/>
            <person name="Cheng J.-F."/>
            <person name="Goodwin L."/>
            <person name="Pitluck S."/>
            <person name="Peters L."/>
            <person name="Land M.L."/>
            <person name="Hauser L."/>
            <person name="Vogl K."/>
            <person name="Liu Z."/>
            <person name="Overmann J."/>
            <person name="Frigaard N.-U."/>
            <person name="Bryant D.A."/>
            <person name="Woyke T.J."/>
        </authorList>
    </citation>
    <scope>NUCLEOTIDE SEQUENCE [LARGE SCALE GENOMIC DNA]</scope>
    <source>
        <strain evidence="9">970</strain>
    </source>
</reference>
<dbReference type="SFLD" id="SFLDS00029">
    <property type="entry name" value="Radical_SAM"/>
    <property type="match status" value="1"/>
</dbReference>
<dbReference type="eggNOG" id="COG1180">
    <property type="taxonomic scope" value="Bacteria"/>
</dbReference>
<dbReference type="NCBIfam" id="TIGR02495">
    <property type="entry name" value="NrdG2"/>
    <property type="match status" value="1"/>
</dbReference>
<accession>H8YZK7</accession>
<dbReference type="InterPro" id="IPR058240">
    <property type="entry name" value="rSAM_sf"/>
</dbReference>
<keyword evidence="2" id="KW-0004">4Fe-4S</keyword>
<dbReference type="Gene3D" id="3.20.20.70">
    <property type="entry name" value="Aldolase class I"/>
    <property type="match status" value="1"/>
</dbReference>
<evidence type="ECO:0000313" key="9">
    <source>
        <dbReference type="Proteomes" id="UP000002964"/>
    </source>
</evidence>
<gene>
    <name evidence="8" type="ORF">Thi970DRAFT_02382</name>
</gene>
<dbReference type="InterPro" id="IPR013785">
    <property type="entry name" value="Aldolase_TIM"/>
</dbReference>
<keyword evidence="9" id="KW-1185">Reference proteome</keyword>
<evidence type="ECO:0000256" key="3">
    <source>
        <dbReference type="ARBA" id="ARBA00022691"/>
    </source>
</evidence>
<keyword evidence="4" id="KW-0479">Metal-binding</keyword>
<dbReference type="CDD" id="cd01335">
    <property type="entry name" value="Radical_SAM"/>
    <property type="match status" value="1"/>
</dbReference>
<dbReference type="GO" id="GO:0046872">
    <property type="term" value="F:metal ion binding"/>
    <property type="evidence" value="ECO:0007669"/>
    <property type="project" value="UniProtKB-KW"/>
</dbReference>
<dbReference type="EMBL" id="JH603169">
    <property type="protein sequence ID" value="EIC22134.1"/>
    <property type="molecule type" value="Genomic_DNA"/>
</dbReference>
<dbReference type="HOGENOM" id="CLU_078147_1_1_6"/>
<keyword evidence="3" id="KW-0949">S-adenosyl-L-methionine</keyword>
<evidence type="ECO:0000256" key="5">
    <source>
        <dbReference type="ARBA" id="ARBA00023004"/>
    </source>
</evidence>
<dbReference type="Pfam" id="PF04055">
    <property type="entry name" value="Radical_SAM"/>
    <property type="match status" value="1"/>
</dbReference>
<dbReference type="PANTHER" id="PTHR30352">
    <property type="entry name" value="PYRUVATE FORMATE-LYASE-ACTIVATING ENZYME"/>
    <property type="match status" value="1"/>
</dbReference>
<dbReference type="InterPro" id="IPR007197">
    <property type="entry name" value="rSAM"/>
</dbReference>
<organism evidence="8 9">
    <name type="scientific">Thiorhodovibrio frisius</name>
    <dbReference type="NCBI Taxonomy" id="631362"/>
    <lineage>
        <taxon>Bacteria</taxon>
        <taxon>Pseudomonadati</taxon>
        <taxon>Pseudomonadota</taxon>
        <taxon>Gammaproteobacteria</taxon>
        <taxon>Chromatiales</taxon>
        <taxon>Chromatiaceae</taxon>
        <taxon>Thiorhodovibrio</taxon>
    </lineage>
</organism>
<comment type="cofactor">
    <cofactor evidence="1">
        <name>[4Fe-4S] cluster</name>
        <dbReference type="ChEBI" id="CHEBI:49883"/>
    </cofactor>
</comment>
<evidence type="ECO:0000259" key="7">
    <source>
        <dbReference type="PROSITE" id="PS51918"/>
    </source>
</evidence>
<name>H8YZK7_9GAMM</name>
<keyword evidence="5" id="KW-0408">Iron</keyword>
<dbReference type="SUPFAM" id="SSF102114">
    <property type="entry name" value="Radical SAM enzymes"/>
    <property type="match status" value="1"/>
</dbReference>
<evidence type="ECO:0000256" key="4">
    <source>
        <dbReference type="ARBA" id="ARBA00022723"/>
    </source>
</evidence>
<proteinExistence type="predicted"/>
<evidence type="ECO:0000256" key="1">
    <source>
        <dbReference type="ARBA" id="ARBA00001966"/>
    </source>
</evidence>
<dbReference type="PANTHER" id="PTHR30352:SF13">
    <property type="entry name" value="GLYCYL-RADICAL ENZYME ACTIVATING ENZYME YJJW-RELATED"/>
    <property type="match status" value="1"/>
</dbReference>
<dbReference type="PROSITE" id="PS51918">
    <property type="entry name" value="RADICAL_SAM"/>
    <property type="match status" value="1"/>
</dbReference>
<keyword evidence="6" id="KW-0411">Iron-sulfur</keyword>
<dbReference type="GO" id="GO:0051539">
    <property type="term" value="F:4 iron, 4 sulfur cluster binding"/>
    <property type="evidence" value="ECO:0007669"/>
    <property type="project" value="UniProtKB-KW"/>
</dbReference>
<dbReference type="Proteomes" id="UP000002964">
    <property type="component" value="Unassembled WGS sequence"/>
</dbReference>
<dbReference type="STRING" id="631362.Thi970DRAFT_02382"/>
<protein>
    <submittedName>
        <fullName evidence="8">Anaerobic ribonucleoside-triphosphate reductase activating protein</fullName>
    </submittedName>
</protein>
<evidence type="ECO:0000256" key="2">
    <source>
        <dbReference type="ARBA" id="ARBA00022485"/>
    </source>
</evidence>
<dbReference type="RefSeq" id="WP_009148720.1">
    <property type="nucleotide sequence ID" value="NZ_CP121471.1"/>
</dbReference>
<dbReference type="SFLD" id="SFLDG01094">
    <property type="entry name" value="Uncharacterised_Radical_SAM_Su"/>
    <property type="match status" value="1"/>
</dbReference>
<dbReference type="GO" id="GO:0003824">
    <property type="term" value="F:catalytic activity"/>
    <property type="evidence" value="ECO:0007669"/>
    <property type="project" value="InterPro"/>
</dbReference>
<evidence type="ECO:0000256" key="6">
    <source>
        <dbReference type="ARBA" id="ARBA00023014"/>
    </source>
</evidence>
<sequence>MTFAVQAAETTPMHVPNPVQRPSFQPRGAVSKAAAAQALRLGGLTPMTTADYPGELAATLFCQGCPWRCAYCHNAHLVDAADEPALDWSEAREFLVRRRGLLDAVVFSGGEPTAQSALPAAIAELRELGYKIGLHTGGPYPRRLAEVLPLVDWVGLDIKALPSDYSLVTGVPGSGENAWDSLALAVESGIALEVRTTPLPGLDSPAYLEHLMQELAAVGVSRYALQQCRPHSLLEAELRERLPTQLAIPDAMPFAHFELRAI</sequence>
<dbReference type="InterPro" id="IPR012840">
    <property type="entry name" value="NrdG2"/>
</dbReference>
<reference evidence="8 9" key="2">
    <citation type="submission" date="2011-11" db="EMBL/GenBank/DDBJ databases">
        <authorList>
            <consortium name="US DOE Joint Genome Institute"/>
            <person name="Lucas S."/>
            <person name="Han J."/>
            <person name="Lapidus A."/>
            <person name="Cheng J.-F."/>
            <person name="Goodwin L."/>
            <person name="Pitluck S."/>
            <person name="Peters L."/>
            <person name="Ovchinnikova G."/>
            <person name="Zhang X."/>
            <person name="Detter J.C."/>
            <person name="Han C."/>
            <person name="Tapia R."/>
            <person name="Land M."/>
            <person name="Hauser L."/>
            <person name="Kyrpides N."/>
            <person name="Ivanova N."/>
            <person name="Pagani I."/>
            <person name="Vogl K."/>
            <person name="Liu Z."/>
            <person name="Overmann J."/>
            <person name="Frigaard N.-U."/>
            <person name="Bryant D."/>
            <person name="Woyke T."/>
        </authorList>
    </citation>
    <scope>NUCLEOTIDE SEQUENCE [LARGE SCALE GENOMIC DNA]</scope>
    <source>
        <strain evidence="8 9">970</strain>
    </source>
</reference>
<dbReference type="InterPro" id="IPR034457">
    <property type="entry name" value="Organic_radical-activating"/>
</dbReference>